<dbReference type="PANTHER" id="PTHR47939:SF5">
    <property type="entry name" value="PENTACOTRIPEPTIDE-REPEAT REGION OF PRORP DOMAIN-CONTAINING PROTEIN"/>
    <property type="match status" value="1"/>
</dbReference>
<reference evidence="2" key="1">
    <citation type="submission" date="2021-06" db="EMBL/GenBank/DDBJ databases">
        <authorList>
            <consortium name="DOE Joint Genome Institute"/>
            <person name="Mondo S.J."/>
            <person name="Amses K.R."/>
            <person name="Simmons D.R."/>
            <person name="Longcore J.E."/>
            <person name="Seto K."/>
            <person name="Alves G.H."/>
            <person name="Bonds A.E."/>
            <person name="Quandt C.A."/>
            <person name="Davis W.J."/>
            <person name="Chang Y."/>
            <person name="Letcher P.M."/>
            <person name="Powell M.J."/>
            <person name="Kuo A."/>
            <person name="Labutti K."/>
            <person name="Pangilinan J."/>
            <person name="Andreopoulos W."/>
            <person name="Tritt A."/>
            <person name="Riley R."/>
            <person name="Hundley H."/>
            <person name="Johnson J."/>
            <person name="Lipzen A."/>
            <person name="Barry K."/>
            <person name="Berbee M.L."/>
            <person name="Buchler N.E."/>
            <person name="Grigoriev I.V."/>
            <person name="Spatafora J.W."/>
            <person name="Stajich J.E."/>
            <person name="James T.Y."/>
        </authorList>
    </citation>
    <scope>NUCLEOTIDE SEQUENCE</scope>
    <source>
        <strain evidence="2">AG</strain>
    </source>
</reference>
<name>A0AAD5ECQ6_UMBRA</name>
<dbReference type="Gene3D" id="1.25.40.10">
    <property type="entry name" value="Tetratricopeptide repeat domain"/>
    <property type="match status" value="3"/>
</dbReference>
<dbReference type="GeneID" id="75913281"/>
<dbReference type="PANTHER" id="PTHR47939">
    <property type="entry name" value="MEMBRANE-ASSOCIATED SALT-INDUCIBLE PROTEIN-LIKE"/>
    <property type="match status" value="1"/>
</dbReference>
<evidence type="ECO:0000256" key="1">
    <source>
        <dbReference type="SAM" id="MobiDB-lite"/>
    </source>
</evidence>
<keyword evidence="3" id="KW-1185">Reference proteome</keyword>
<dbReference type="AlphaFoldDB" id="A0AAD5ECQ6"/>
<evidence type="ECO:0000313" key="2">
    <source>
        <dbReference type="EMBL" id="KAI8581079.1"/>
    </source>
</evidence>
<dbReference type="InterPro" id="IPR011990">
    <property type="entry name" value="TPR-like_helical_dom_sf"/>
</dbReference>
<dbReference type="EMBL" id="MU620908">
    <property type="protein sequence ID" value="KAI8581079.1"/>
    <property type="molecule type" value="Genomic_DNA"/>
</dbReference>
<reference evidence="2" key="2">
    <citation type="journal article" date="2022" name="Proc. Natl. Acad. Sci. U.S.A.">
        <title>Diploid-dominant life cycles characterize the early evolution of Fungi.</title>
        <authorList>
            <person name="Amses K.R."/>
            <person name="Simmons D.R."/>
            <person name="Longcore J.E."/>
            <person name="Mondo S.J."/>
            <person name="Seto K."/>
            <person name="Jeronimo G.H."/>
            <person name="Bonds A.E."/>
            <person name="Quandt C.A."/>
            <person name="Davis W.J."/>
            <person name="Chang Y."/>
            <person name="Federici B.A."/>
            <person name="Kuo A."/>
            <person name="LaButti K."/>
            <person name="Pangilinan J."/>
            <person name="Andreopoulos W."/>
            <person name="Tritt A."/>
            <person name="Riley R."/>
            <person name="Hundley H."/>
            <person name="Johnson J."/>
            <person name="Lipzen A."/>
            <person name="Barry K."/>
            <person name="Lang B.F."/>
            <person name="Cuomo C.A."/>
            <person name="Buchler N.E."/>
            <person name="Grigoriev I.V."/>
            <person name="Spatafora J.W."/>
            <person name="Stajich J.E."/>
            <person name="James T.Y."/>
        </authorList>
    </citation>
    <scope>NUCLEOTIDE SEQUENCE</scope>
    <source>
        <strain evidence="2">AG</strain>
    </source>
</reference>
<gene>
    <name evidence="2" type="ORF">K450DRAFT_234523</name>
</gene>
<proteinExistence type="predicted"/>
<dbReference type="InterPro" id="IPR002885">
    <property type="entry name" value="PPR_rpt"/>
</dbReference>
<organism evidence="2 3">
    <name type="scientific">Umbelopsis ramanniana AG</name>
    <dbReference type="NCBI Taxonomy" id="1314678"/>
    <lineage>
        <taxon>Eukaryota</taxon>
        <taxon>Fungi</taxon>
        <taxon>Fungi incertae sedis</taxon>
        <taxon>Mucoromycota</taxon>
        <taxon>Mucoromycotina</taxon>
        <taxon>Umbelopsidomycetes</taxon>
        <taxon>Umbelopsidales</taxon>
        <taxon>Umbelopsidaceae</taxon>
        <taxon>Umbelopsis</taxon>
    </lineage>
</organism>
<dbReference type="RefSeq" id="XP_051446083.1">
    <property type="nucleotide sequence ID" value="XM_051587936.1"/>
</dbReference>
<dbReference type="Pfam" id="PF13041">
    <property type="entry name" value="PPR_2"/>
    <property type="match status" value="1"/>
</dbReference>
<comment type="caution">
    <text evidence="2">The sequence shown here is derived from an EMBL/GenBank/DDBJ whole genome shotgun (WGS) entry which is preliminary data.</text>
</comment>
<accession>A0AAD5ECQ6</accession>
<feature type="compositionally biased region" description="Polar residues" evidence="1">
    <location>
        <begin position="72"/>
        <end position="86"/>
    </location>
</feature>
<protein>
    <recommendedName>
        <fullName evidence="4">Pentatricopeptide repeat-containing protein</fullName>
    </recommendedName>
</protein>
<feature type="region of interest" description="Disordered" evidence="1">
    <location>
        <begin position="60"/>
        <end position="86"/>
    </location>
</feature>
<dbReference type="InterPro" id="IPR050667">
    <property type="entry name" value="PPR-containing_protein"/>
</dbReference>
<sequence length="719" mass="82198">MIPRRFRNGSSIALLALRCPNNKPLYHPHAPKWLLHPADWPRRTLPLHRSITNIATVDRDSTSTSSVKLNEKSSANARTSIQQESSATTDLNTLFQDQLLLDRKSVNNLHTTENNAVASNSQQDQVLLGQHLRQLIDQGHYQEAIQALLDNAAKHITAPFKISKTIYDHASKLPVTDIISVLQSVHPDSIHGKRSPIWKATQHYINKLDFQTARDVFLSSKYTHVELEEMVQSHLVRRLVWQDGFDLNQMVQDIHDTVHVLKQRQRLCNVVLSQYLKTVNANGARAVLDSMQQHNISPTNVTYNILIQHELFVQDDPTTANALYQQLNRDATSTTPALCNSFLKYHLSKQNWVEAERWLDIALENSTPKAINRFTSGILAYALASNPDSTSIASIAERMVTHPAFKDNIDDDAVYNSYLTFLLRHNRIGIATQLIQQYSHQLPRPLSICTCNLHLHAITMSGDIKEARNMLDKMIHGQDSYPQPDVISFATVINGYVLRNPDGVPDINTANSMVKDMVHLGIQPNTVVHSILLQGLLTTDFSDISQARSLFNTIVEHQSSDTSQKQTVSMTILYNTMMNGYFIHYRMKNHNTIPREVYTLLRQGRRQKVPFTTSTLNIWVRGLAKMYGDIRSAESMFKVFEDMGVRADQRTMWYLIDTTVKKRRWDDAHRWIMYARDNDIPLTGHGLQRHLELVEDMMQKKAKQTWQYSLEQSNIDSVD</sequence>
<evidence type="ECO:0008006" key="4">
    <source>
        <dbReference type="Google" id="ProtNLM"/>
    </source>
</evidence>
<evidence type="ECO:0000313" key="3">
    <source>
        <dbReference type="Proteomes" id="UP001206595"/>
    </source>
</evidence>
<dbReference type="Proteomes" id="UP001206595">
    <property type="component" value="Unassembled WGS sequence"/>
</dbReference>